<dbReference type="PANTHER" id="PTHR42776:SF28">
    <property type="entry name" value="GLUTAMYL ENDOPEPTIDASE, CHLOROPLASTIC-RELATED"/>
    <property type="match status" value="1"/>
</dbReference>
<dbReference type="eggNOG" id="COG1506">
    <property type="taxonomic scope" value="Bacteria"/>
</dbReference>
<evidence type="ECO:0000313" key="8">
    <source>
        <dbReference type="EMBL" id="ALN79574.1"/>
    </source>
</evidence>
<keyword evidence="4" id="KW-0809">Transit peptide</keyword>
<evidence type="ECO:0000256" key="1">
    <source>
        <dbReference type="ARBA" id="ARBA00022670"/>
    </source>
</evidence>
<evidence type="ECO:0000313" key="9">
    <source>
        <dbReference type="Proteomes" id="UP000060787"/>
    </source>
</evidence>
<dbReference type="EMBL" id="CP011129">
    <property type="protein sequence ID" value="ALN79574.1"/>
    <property type="molecule type" value="Genomic_DNA"/>
</dbReference>
<dbReference type="PATRIC" id="fig|84531.8.peg.1450"/>
<organism evidence="8 9">
    <name type="scientific">Lysobacter antibioticus</name>
    <dbReference type="NCBI Taxonomy" id="84531"/>
    <lineage>
        <taxon>Bacteria</taxon>
        <taxon>Pseudomonadati</taxon>
        <taxon>Pseudomonadota</taxon>
        <taxon>Gammaproteobacteria</taxon>
        <taxon>Lysobacterales</taxon>
        <taxon>Lysobacteraceae</taxon>
        <taxon>Lysobacter</taxon>
    </lineage>
</organism>
<accession>A0A0S2F7R5</accession>
<dbReference type="FunFam" id="3.40.50.1820:FF:000049">
    <property type="entry name" value="probable glutamyl endopeptidase, chloroplastic"/>
    <property type="match status" value="1"/>
</dbReference>
<dbReference type="RefSeq" id="WP_148649648.1">
    <property type="nucleotide sequence ID" value="NZ_CP011129.1"/>
</dbReference>
<keyword evidence="1" id="KW-0645">Protease</keyword>
<dbReference type="Pfam" id="PF00326">
    <property type="entry name" value="Peptidase_S9"/>
    <property type="match status" value="1"/>
</dbReference>
<reference evidence="8 9" key="1">
    <citation type="journal article" date="2015" name="BMC Genomics">
        <title>Comparative genomics and metabolic profiling of the genus Lysobacter.</title>
        <authorList>
            <person name="de Bruijn I."/>
            <person name="Cheng X."/>
            <person name="de Jager V."/>
            <person name="Exposito R.G."/>
            <person name="Watrous J."/>
            <person name="Patel N."/>
            <person name="Postma J."/>
            <person name="Dorrestein P.C."/>
            <person name="Kobayashi D."/>
            <person name="Raaijmakers J.M."/>
        </authorList>
    </citation>
    <scope>NUCLEOTIDE SEQUENCE [LARGE SCALE GENOMIC DNA]</scope>
    <source>
        <strain evidence="8 9">76</strain>
    </source>
</reference>
<dbReference type="SUPFAM" id="SSF82171">
    <property type="entry name" value="DPP6 N-terminal domain-like"/>
    <property type="match status" value="1"/>
</dbReference>
<feature type="domain" description="Peptidase S9 prolyl oligopeptidase catalytic" evidence="7">
    <location>
        <begin position="674"/>
        <end position="829"/>
    </location>
</feature>
<dbReference type="GO" id="GO:0006508">
    <property type="term" value="P:proteolysis"/>
    <property type="evidence" value="ECO:0007669"/>
    <property type="project" value="UniProtKB-KW"/>
</dbReference>
<evidence type="ECO:0000256" key="4">
    <source>
        <dbReference type="ARBA" id="ARBA00022946"/>
    </source>
</evidence>
<evidence type="ECO:0000256" key="3">
    <source>
        <dbReference type="ARBA" id="ARBA00022825"/>
    </source>
</evidence>
<dbReference type="PANTHER" id="PTHR42776">
    <property type="entry name" value="SERINE PEPTIDASE S9 FAMILY MEMBER"/>
    <property type="match status" value="1"/>
</dbReference>
<evidence type="ECO:0000256" key="5">
    <source>
        <dbReference type="SAM" id="MobiDB-lite"/>
    </source>
</evidence>
<keyword evidence="9" id="KW-1185">Reference proteome</keyword>
<keyword evidence="3" id="KW-0720">Serine protease</keyword>
<protein>
    <submittedName>
        <fullName evidence="8">Prolyl oligopeptidase family protein</fullName>
    </submittedName>
</protein>
<dbReference type="GO" id="GO:0004252">
    <property type="term" value="F:serine-type endopeptidase activity"/>
    <property type="evidence" value="ECO:0007669"/>
    <property type="project" value="TreeGrafter"/>
</dbReference>
<dbReference type="InterPro" id="IPR011042">
    <property type="entry name" value="6-blade_b-propeller_TolB-like"/>
</dbReference>
<dbReference type="KEGG" id="lab:LA76x_1418"/>
<dbReference type="InterPro" id="IPR001375">
    <property type="entry name" value="Peptidase_S9_cat"/>
</dbReference>
<dbReference type="SUPFAM" id="SSF53474">
    <property type="entry name" value="alpha/beta-Hydrolases"/>
    <property type="match status" value="1"/>
</dbReference>
<gene>
    <name evidence="8" type="ORF">LA76x_1418</name>
</gene>
<dbReference type="AlphaFoldDB" id="A0A0S2F7R5"/>
<feature type="region of interest" description="Disordered" evidence="5">
    <location>
        <begin position="1"/>
        <end position="20"/>
    </location>
</feature>
<proteinExistence type="predicted"/>
<evidence type="ECO:0000259" key="7">
    <source>
        <dbReference type="Pfam" id="PF00326"/>
    </source>
</evidence>
<name>A0A0S2F7R5_LYSAN</name>
<dbReference type="Gene3D" id="2.120.10.30">
    <property type="entry name" value="TolB, C-terminal domain"/>
    <property type="match status" value="1"/>
</dbReference>
<evidence type="ECO:0000256" key="2">
    <source>
        <dbReference type="ARBA" id="ARBA00022801"/>
    </source>
</evidence>
<sequence>MNSVARRTGHDGQPSRKPAPTAQRWPALLLLLLPLAATAQTAPGGGYQLPPKALQAIVDAPRPPQMFTSPKRDLVALVQTPSLPGIEVVAQPELKLAGLRIHPRTRAQSRFAFGTGLSLLDIASGKSLKVEGLPAPLSLATLEWSPDQRWVAFNRVDSASGANELWLLEVGQRRAHKLVSGLNTVSGRGYAWMPDSRRLLVQLQPEGQGEAPPANATPTGPAVQETEISATVRQIRTYQDLLRNESDARVFEYYLRSQLATVDLAGTVVRAGAPQLYLAATPSPDGRHVLATRVERPFSYQVPVSMFAHRIEVLAPDGKFEHEIARLPLVDGLPTGNDAVPTGVREIAWRGDAPATLVWAEAQDGGDPARKTEIRDAVMMQAAPFERPPQTLMRLGARYAGVHWGRGDLALVDEFWWKTRQTRQWRIAPDHGDRAPELVFEGLSEDRYNDPGEPVSTRDANGQRRLLTSADGASLFYIGQGASPKGDRPFLDRYDLADKQRTRLFHSQAPHYEAPQVVLDDQGKRLLTLRESPTEPGNLYLRDLDASDAAPVALTRFAHPTPQLKDIKKEQIRYQRADGVELTADLYLPPGFDAKRDGPLPLLMYAYPAEFKSAAAASQVTGSPYRFNAVSFWGPLPYLAMGYAVLDNPSMPIVGEGEREPNDTYIEQLTSSAQAAVDEVVRRGVADRERIAVSGHSYGAFMTANLLAHTRLFKAGIARSGAYNRTLTPFGFQAEERNYWQAESTYQAMSPFNYADKIKDPLLLIHGEQDNNSGTFPIQSERLFAAIKGLGGKARLVMLPNESHGYRARESILHMLAETNRWLDQYVKNAEPAAARPKAAGAKSAADKAAVSK</sequence>
<feature type="chain" id="PRO_5006597020" evidence="6">
    <location>
        <begin position="40"/>
        <end position="853"/>
    </location>
</feature>
<keyword evidence="2" id="KW-0378">Hydrolase</keyword>
<feature type="signal peptide" evidence="6">
    <location>
        <begin position="1"/>
        <end position="39"/>
    </location>
</feature>
<feature type="region of interest" description="Disordered" evidence="5">
    <location>
        <begin position="832"/>
        <end position="853"/>
    </location>
</feature>
<dbReference type="ESTHER" id="9gamm-a0a0s2f7r5">
    <property type="family name" value="Glutamyl_Peptidase_S9"/>
</dbReference>
<dbReference type="InterPro" id="IPR029058">
    <property type="entry name" value="AB_hydrolase_fold"/>
</dbReference>
<dbReference type="Proteomes" id="UP000060787">
    <property type="component" value="Chromosome"/>
</dbReference>
<evidence type="ECO:0000256" key="6">
    <source>
        <dbReference type="SAM" id="SignalP"/>
    </source>
</evidence>
<dbReference type="Gene3D" id="3.40.50.1820">
    <property type="entry name" value="alpha/beta hydrolase"/>
    <property type="match status" value="1"/>
</dbReference>
<keyword evidence="6" id="KW-0732">Signal</keyword>